<dbReference type="AlphaFoldDB" id="A0A8T2WM95"/>
<dbReference type="EMBL" id="JACEGQ020000019">
    <property type="protein sequence ID" value="KAH8481121.1"/>
    <property type="molecule type" value="Genomic_DNA"/>
</dbReference>
<accession>A0A8T2WM95</accession>
<evidence type="ECO:0000313" key="2">
    <source>
        <dbReference type="Proteomes" id="UP000807159"/>
    </source>
</evidence>
<gene>
    <name evidence="1" type="ORF">H0E87_031164</name>
</gene>
<feature type="non-terminal residue" evidence="1">
    <location>
        <position position="93"/>
    </location>
</feature>
<comment type="caution">
    <text evidence="1">The sequence shown here is derived from an EMBL/GenBank/DDBJ whole genome shotgun (WGS) entry which is preliminary data.</text>
</comment>
<keyword evidence="2" id="KW-1185">Reference proteome</keyword>
<dbReference type="Proteomes" id="UP000807159">
    <property type="component" value="Chromosome 19"/>
</dbReference>
<organism evidence="1 2">
    <name type="scientific">Populus deltoides</name>
    <name type="common">Eastern poplar</name>
    <name type="synonym">Eastern cottonwood</name>
    <dbReference type="NCBI Taxonomy" id="3696"/>
    <lineage>
        <taxon>Eukaryota</taxon>
        <taxon>Viridiplantae</taxon>
        <taxon>Streptophyta</taxon>
        <taxon>Embryophyta</taxon>
        <taxon>Tracheophyta</taxon>
        <taxon>Spermatophyta</taxon>
        <taxon>Magnoliopsida</taxon>
        <taxon>eudicotyledons</taxon>
        <taxon>Gunneridae</taxon>
        <taxon>Pentapetalae</taxon>
        <taxon>rosids</taxon>
        <taxon>fabids</taxon>
        <taxon>Malpighiales</taxon>
        <taxon>Salicaceae</taxon>
        <taxon>Saliceae</taxon>
        <taxon>Populus</taxon>
    </lineage>
</organism>
<reference evidence="1" key="1">
    <citation type="journal article" date="2021" name="J. Hered.">
        <title>Genome Assembly of Salicaceae Populus deltoides (Eastern Cottonwood) I-69 Based on Nanopore Sequencing and Hi-C Technologies.</title>
        <authorList>
            <person name="Bai S."/>
            <person name="Wu H."/>
            <person name="Zhang J."/>
            <person name="Pan Z."/>
            <person name="Zhao W."/>
            <person name="Li Z."/>
            <person name="Tong C."/>
        </authorList>
    </citation>
    <scope>NUCLEOTIDE SEQUENCE</scope>
    <source>
        <tissue evidence="1">Leaf</tissue>
    </source>
</reference>
<evidence type="ECO:0000313" key="1">
    <source>
        <dbReference type="EMBL" id="KAH8481121.1"/>
    </source>
</evidence>
<protein>
    <submittedName>
        <fullName evidence="1">Uncharacterized protein</fullName>
    </submittedName>
</protein>
<name>A0A8T2WM95_POPDE</name>
<sequence>MGEGSCERRLVQANGLLGRSGGRKPRAAGRETVRCPGGIWGFEMAGWVLGSLVMGETKPRTLGDGGLCFKQSPRWMGQAFVKREHGGFRRKEK</sequence>
<proteinExistence type="predicted"/>